<dbReference type="EMBL" id="AUWU02000004">
    <property type="protein sequence ID" value="KAH0574141.1"/>
    <property type="molecule type" value="Genomic_DNA"/>
</dbReference>
<gene>
    <name evidence="1" type="ORF">SS50377_13709</name>
    <name evidence="2" type="ORF">SS50377_24087</name>
</gene>
<dbReference type="AlphaFoldDB" id="V6LNU8"/>
<dbReference type="Proteomes" id="UP000018208">
    <property type="component" value="Unassembled WGS sequence"/>
</dbReference>
<dbReference type="EMBL" id="KI546079">
    <property type="protein sequence ID" value="EST46275.1"/>
    <property type="molecule type" value="Genomic_DNA"/>
</dbReference>
<evidence type="ECO:0000313" key="2">
    <source>
        <dbReference type="EMBL" id="KAH0574141.1"/>
    </source>
</evidence>
<organism evidence="1">
    <name type="scientific">Spironucleus salmonicida</name>
    <dbReference type="NCBI Taxonomy" id="348837"/>
    <lineage>
        <taxon>Eukaryota</taxon>
        <taxon>Metamonada</taxon>
        <taxon>Diplomonadida</taxon>
        <taxon>Hexamitidae</taxon>
        <taxon>Hexamitinae</taxon>
        <taxon>Spironucleus</taxon>
    </lineage>
</organism>
<evidence type="ECO:0000313" key="3">
    <source>
        <dbReference type="Proteomes" id="UP000018208"/>
    </source>
</evidence>
<proteinExistence type="predicted"/>
<dbReference type="VEuPathDB" id="GiardiaDB:SS50377_24087"/>
<sequence>MAYNVQSDECQFIIDSSQNNNIKLISYGFYGFWGSPGSGKSYQMNTVAQQYIDYATLTKYDLNNPQLNNEKVTHNIFISPSVQSDDTLKQTKDKKTKIQPDDNKLQQLFKFFQNMSDDVSKVLTKQSTLRNGQIQDQDKIIQCINQIQTVKTKYPELLFAEYDNQKHIQVSQLYKSVGQHFDGYWIRRQKIVLRFDYYQKTELTNLTHELFAKLLTTKRHLGLWFIGISLHSINRATKLFKQHMNMIFLFQGVDFEEIQDLYYSLPKLQTDTFQVPQFIEQYKQLNRVTNLPQPIQINQQLSNYNFLLIVQQPVSNLYKNWDTLLV</sequence>
<protein>
    <submittedName>
        <fullName evidence="1">Uncharacterized protein</fullName>
    </submittedName>
</protein>
<accession>V6LNU8</accession>
<name>V6LNU8_9EUKA</name>
<reference evidence="1 2" key="1">
    <citation type="journal article" date="2014" name="PLoS Genet.">
        <title>The Genome of Spironucleus salmonicida Highlights a Fish Pathogen Adapted to Fluctuating Environments.</title>
        <authorList>
            <person name="Xu F."/>
            <person name="Jerlstrom-Hultqvist J."/>
            <person name="Einarsson E."/>
            <person name="Astvaldsson A."/>
            <person name="Svard S.G."/>
            <person name="Andersson J.O."/>
        </authorList>
    </citation>
    <scope>NUCLEOTIDE SEQUENCE</scope>
    <source>
        <strain evidence="2">ATCC 50377</strain>
    </source>
</reference>
<keyword evidence="3" id="KW-1185">Reference proteome</keyword>
<evidence type="ECO:0000313" key="1">
    <source>
        <dbReference type="EMBL" id="EST46275.1"/>
    </source>
</evidence>
<reference evidence="2" key="2">
    <citation type="submission" date="2020-12" db="EMBL/GenBank/DDBJ databases">
        <title>New Spironucleus salmonicida genome in near-complete chromosomes.</title>
        <authorList>
            <person name="Xu F."/>
            <person name="Kurt Z."/>
            <person name="Jimenez-Gonzalez A."/>
            <person name="Astvaldsson A."/>
            <person name="Andersson J.O."/>
            <person name="Svard S.G."/>
        </authorList>
    </citation>
    <scope>NUCLEOTIDE SEQUENCE</scope>
    <source>
        <strain evidence="2">ATCC 50377</strain>
    </source>
</reference>